<dbReference type="GO" id="GO:0007268">
    <property type="term" value="P:chemical synaptic transmission"/>
    <property type="evidence" value="ECO:0007669"/>
    <property type="project" value="TreeGrafter"/>
</dbReference>
<dbReference type="InterPro" id="IPR001058">
    <property type="entry name" value="Synuclein"/>
</dbReference>
<evidence type="ECO:0000313" key="4">
    <source>
        <dbReference type="Proteomes" id="UP000327493"/>
    </source>
</evidence>
<gene>
    <name evidence="3" type="ORF">FQN60_002973</name>
</gene>
<dbReference type="PANTHER" id="PTHR13820:SF10">
    <property type="entry name" value="GAMMA-SYNUCLEIN"/>
    <property type="match status" value="1"/>
</dbReference>
<accession>A0A5J5CHR7</accession>
<dbReference type="PRINTS" id="PR01211">
    <property type="entry name" value="SYNUCLEIN"/>
</dbReference>
<dbReference type="PANTHER" id="PTHR13820">
    <property type="entry name" value="SYNUCLEIN"/>
    <property type="match status" value="1"/>
</dbReference>
<dbReference type="Proteomes" id="UP000327493">
    <property type="component" value="Chromosome 21"/>
</dbReference>
<feature type="non-terminal residue" evidence="3">
    <location>
        <position position="228"/>
    </location>
</feature>
<reference evidence="3 4" key="1">
    <citation type="submission" date="2019-08" db="EMBL/GenBank/DDBJ databases">
        <title>A chromosome-level genome assembly, high-density linkage maps, and genome scans reveal the genomic architecture of hybrid incompatibilities underlying speciation via character displacement in darters (Percidae: Etheostominae).</title>
        <authorList>
            <person name="Moran R.L."/>
            <person name="Catchen J.M."/>
            <person name="Fuller R.C."/>
        </authorList>
    </citation>
    <scope>NUCLEOTIDE SEQUENCE [LARGE SCALE GENOMIC DNA]</scope>
    <source>
        <strain evidence="3">EspeVRDwgs_2016</strain>
        <tissue evidence="3">Muscle</tissue>
    </source>
</reference>
<dbReference type="GO" id="GO:0043025">
    <property type="term" value="C:neuronal cell body"/>
    <property type="evidence" value="ECO:0007669"/>
    <property type="project" value="TreeGrafter"/>
</dbReference>
<protein>
    <recommendedName>
        <fullName evidence="5">Gamma-synuclein</fullName>
    </recommendedName>
</protein>
<evidence type="ECO:0000256" key="1">
    <source>
        <dbReference type="ARBA" id="ARBA00009147"/>
    </source>
</evidence>
<dbReference type="Pfam" id="PF01387">
    <property type="entry name" value="Synuclein"/>
    <property type="match status" value="1"/>
</dbReference>
<name>A0A5J5CHR7_9PERO</name>
<dbReference type="GO" id="GO:0048488">
    <property type="term" value="P:synaptic vesicle endocytosis"/>
    <property type="evidence" value="ECO:0007669"/>
    <property type="project" value="TreeGrafter"/>
</dbReference>
<evidence type="ECO:0000256" key="2">
    <source>
        <dbReference type="RuleBase" id="RU361225"/>
    </source>
</evidence>
<dbReference type="EMBL" id="VOFY01000021">
    <property type="protein sequence ID" value="KAA8581392.1"/>
    <property type="molecule type" value="Genomic_DNA"/>
</dbReference>
<sequence>MDVLMKGFSMAKDGVVAAAEKTKAGMEEAAAKTKEGVMYVGNKTKEGVVSSVNTVANRTVDQTNIVGDAAAAGANDVLQASGEGVENAGASTGMINQTPNPKDIRENMEEWSRVGMEERGISRLQDLPSRALQWFLAPLASLYQTPDRRSRREAAFNIRDEAMGKQLFGVNALWVVDGSINLTDAHTLGPKPVQVPHGVETHITKALCVYLDDEGLVLEARCQAQHAH</sequence>
<evidence type="ECO:0000313" key="3">
    <source>
        <dbReference type="EMBL" id="KAA8581392.1"/>
    </source>
</evidence>
<dbReference type="GO" id="GO:0050808">
    <property type="term" value="P:synapse organization"/>
    <property type="evidence" value="ECO:0007669"/>
    <property type="project" value="TreeGrafter"/>
</dbReference>
<dbReference type="GO" id="GO:0005737">
    <property type="term" value="C:cytoplasm"/>
    <property type="evidence" value="ECO:0007669"/>
    <property type="project" value="TreeGrafter"/>
</dbReference>
<organism evidence="3 4">
    <name type="scientific">Etheostoma spectabile</name>
    <name type="common">orangethroat darter</name>
    <dbReference type="NCBI Taxonomy" id="54343"/>
    <lineage>
        <taxon>Eukaryota</taxon>
        <taxon>Metazoa</taxon>
        <taxon>Chordata</taxon>
        <taxon>Craniata</taxon>
        <taxon>Vertebrata</taxon>
        <taxon>Euteleostomi</taxon>
        <taxon>Actinopterygii</taxon>
        <taxon>Neopterygii</taxon>
        <taxon>Teleostei</taxon>
        <taxon>Neoteleostei</taxon>
        <taxon>Acanthomorphata</taxon>
        <taxon>Eupercaria</taxon>
        <taxon>Perciformes</taxon>
        <taxon>Percoidei</taxon>
        <taxon>Percidae</taxon>
        <taxon>Etheostomatinae</taxon>
        <taxon>Etheostoma</taxon>
    </lineage>
</organism>
<comment type="caution">
    <text evidence="3">The sequence shown here is derived from an EMBL/GenBank/DDBJ whole genome shotgun (WGS) entry which is preliminary data.</text>
</comment>
<proteinExistence type="inferred from homology"/>
<dbReference type="GO" id="GO:0043679">
    <property type="term" value="C:axon terminus"/>
    <property type="evidence" value="ECO:0007669"/>
    <property type="project" value="TreeGrafter"/>
</dbReference>
<dbReference type="GO" id="GO:1903136">
    <property type="term" value="F:cuprous ion binding"/>
    <property type="evidence" value="ECO:0007669"/>
    <property type="project" value="TreeGrafter"/>
</dbReference>
<dbReference type="Gene3D" id="1.10.287.700">
    <property type="entry name" value="Helix hairpin bin"/>
    <property type="match status" value="1"/>
</dbReference>
<comment type="similarity">
    <text evidence="1 2">Belongs to the synuclein family.</text>
</comment>
<keyword evidence="4" id="KW-1185">Reference proteome</keyword>
<evidence type="ECO:0008006" key="5">
    <source>
        <dbReference type="Google" id="ProtNLM"/>
    </source>
</evidence>
<dbReference type="AlphaFoldDB" id="A0A5J5CHR7"/>
<dbReference type="SUPFAM" id="SSF118375">
    <property type="entry name" value="Synuclein"/>
    <property type="match status" value="1"/>
</dbReference>